<feature type="compositionally biased region" description="Acidic residues" evidence="1">
    <location>
        <begin position="22"/>
        <end position="31"/>
    </location>
</feature>
<evidence type="ECO:0000259" key="2">
    <source>
        <dbReference type="Pfam" id="PF13843"/>
    </source>
</evidence>
<comment type="caution">
    <text evidence="3">The sequence shown here is derived from an EMBL/GenBank/DDBJ whole genome shotgun (WGS) entry which is preliminary data.</text>
</comment>
<dbReference type="PANTHER" id="PTHR47272">
    <property type="entry name" value="DDE_TNP_1_7 DOMAIN-CONTAINING PROTEIN"/>
    <property type="match status" value="1"/>
</dbReference>
<name>A0ABQ9HCI8_9NEOP</name>
<dbReference type="EMBL" id="JARBHB010000006">
    <property type="protein sequence ID" value="KAJ8882060.1"/>
    <property type="molecule type" value="Genomic_DNA"/>
</dbReference>
<feature type="domain" description="PiggyBac transposable element-derived protein" evidence="2">
    <location>
        <begin position="83"/>
        <end position="199"/>
    </location>
</feature>
<dbReference type="PANTHER" id="PTHR47272:SF1">
    <property type="entry name" value="PIGGYBAC TRANSPOSABLE ELEMENT-DERIVED PROTEIN 3-LIKE"/>
    <property type="match status" value="1"/>
</dbReference>
<keyword evidence="4" id="KW-1185">Reference proteome</keyword>
<dbReference type="InterPro" id="IPR029526">
    <property type="entry name" value="PGBD"/>
</dbReference>
<gene>
    <name evidence="3" type="ORF">PR048_018548</name>
</gene>
<evidence type="ECO:0000313" key="3">
    <source>
        <dbReference type="EMBL" id="KAJ8882060.1"/>
    </source>
</evidence>
<organism evidence="3 4">
    <name type="scientific">Dryococelus australis</name>
    <dbReference type="NCBI Taxonomy" id="614101"/>
    <lineage>
        <taxon>Eukaryota</taxon>
        <taxon>Metazoa</taxon>
        <taxon>Ecdysozoa</taxon>
        <taxon>Arthropoda</taxon>
        <taxon>Hexapoda</taxon>
        <taxon>Insecta</taxon>
        <taxon>Pterygota</taxon>
        <taxon>Neoptera</taxon>
        <taxon>Polyneoptera</taxon>
        <taxon>Phasmatodea</taxon>
        <taxon>Verophasmatodea</taxon>
        <taxon>Anareolatae</taxon>
        <taxon>Phasmatidae</taxon>
        <taxon>Eurycanthinae</taxon>
        <taxon>Dryococelus</taxon>
    </lineage>
</organism>
<sequence length="200" mass="23399">MERIRKINRDIVIVPPKCSDDSVADDTDQDPDYSPNQNRHRCSSTSGTETSEDEVNPTPPKEKKISERHQYARRYLYDDEATQSNLYCVQKCANKSANTVTQEIEQFIDTCAYMRIYSLPQRRHLWGRSTRVEKVADVVSRDSKSNLHFNDNSQYPSVTDPDRDRLFKIRPVIHSLQVRFKQLPDKEEMLCIDEQIVPFE</sequence>
<protein>
    <recommendedName>
        <fullName evidence="2">PiggyBac transposable element-derived protein domain-containing protein</fullName>
    </recommendedName>
</protein>
<reference evidence="3 4" key="1">
    <citation type="submission" date="2023-02" db="EMBL/GenBank/DDBJ databases">
        <title>LHISI_Scaffold_Assembly.</title>
        <authorList>
            <person name="Stuart O.P."/>
            <person name="Cleave R."/>
            <person name="Magrath M.J.L."/>
            <person name="Mikheyev A.S."/>
        </authorList>
    </citation>
    <scope>NUCLEOTIDE SEQUENCE [LARGE SCALE GENOMIC DNA]</scope>
    <source>
        <strain evidence="3">Daus_M_001</strain>
        <tissue evidence="3">Leg muscle</tissue>
    </source>
</reference>
<evidence type="ECO:0000313" key="4">
    <source>
        <dbReference type="Proteomes" id="UP001159363"/>
    </source>
</evidence>
<feature type="region of interest" description="Disordered" evidence="1">
    <location>
        <begin position="16"/>
        <end position="68"/>
    </location>
</feature>
<accession>A0ABQ9HCI8</accession>
<dbReference type="Pfam" id="PF13843">
    <property type="entry name" value="DDE_Tnp_1_7"/>
    <property type="match status" value="1"/>
</dbReference>
<dbReference type="Proteomes" id="UP001159363">
    <property type="component" value="Chromosome 5"/>
</dbReference>
<proteinExistence type="predicted"/>
<evidence type="ECO:0000256" key="1">
    <source>
        <dbReference type="SAM" id="MobiDB-lite"/>
    </source>
</evidence>